<protein>
    <submittedName>
        <fullName evidence="2">AsnC family protein</fullName>
    </submittedName>
</protein>
<dbReference type="OrthoDB" id="8865at2157"/>
<evidence type="ECO:0000313" key="3">
    <source>
        <dbReference type="Proteomes" id="UP000199170"/>
    </source>
</evidence>
<reference evidence="3" key="1">
    <citation type="submission" date="2016-10" db="EMBL/GenBank/DDBJ databases">
        <authorList>
            <person name="Varghese N."/>
            <person name="Submissions S."/>
        </authorList>
    </citation>
    <scope>NUCLEOTIDE SEQUENCE [LARGE SCALE GENOMIC DNA]</scope>
    <source>
        <strain evidence="3">CGMCC 1.10118</strain>
    </source>
</reference>
<dbReference type="Gene3D" id="3.30.70.920">
    <property type="match status" value="1"/>
</dbReference>
<dbReference type="EMBL" id="FNPB01000019">
    <property type="protein sequence ID" value="SDY50737.1"/>
    <property type="molecule type" value="Genomic_DNA"/>
</dbReference>
<organism evidence="2 3">
    <name type="scientific">Halobellus clavatus</name>
    <dbReference type="NCBI Taxonomy" id="660517"/>
    <lineage>
        <taxon>Archaea</taxon>
        <taxon>Methanobacteriati</taxon>
        <taxon>Methanobacteriota</taxon>
        <taxon>Stenosarchaea group</taxon>
        <taxon>Halobacteria</taxon>
        <taxon>Halobacteriales</taxon>
        <taxon>Haloferacaceae</taxon>
        <taxon>Halobellus</taxon>
    </lineage>
</organism>
<dbReference type="Proteomes" id="UP000199170">
    <property type="component" value="Unassembled WGS sequence"/>
</dbReference>
<dbReference type="InterPro" id="IPR011008">
    <property type="entry name" value="Dimeric_a/b-barrel"/>
</dbReference>
<name>A0A1H3KF13_9EURY</name>
<keyword evidence="3" id="KW-1185">Reference proteome</keyword>
<gene>
    <name evidence="2" type="ORF">SAMN04487946_11923</name>
</gene>
<proteinExistence type="predicted"/>
<evidence type="ECO:0000259" key="1">
    <source>
        <dbReference type="Pfam" id="PF01037"/>
    </source>
</evidence>
<dbReference type="STRING" id="660517.SAMN04487946_11923"/>
<accession>A0A1H3KF13</accession>
<evidence type="ECO:0000313" key="2">
    <source>
        <dbReference type="EMBL" id="SDY50737.1"/>
    </source>
</evidence>
<dbReference type="AlphaFoldDB" id="A0A1H3KF13"/>
<dbReference type="RefSeq" id="WP_089769619.1">
    <property type="nucleotide sequence ID" value="NZ_FNPB01000019.1"/>
</dbReference>
<dbReference type="Pfam" id="PF01037">
    <property type="entry name" value="AsnC_trans_reg"/>
    <property type="match status" value="1"/>
</dbReference>
<dbReference type="InterPro" id="IPR019887">
    <property type="entry name" value="Tscrpt_reg_AsnC/Lrp_C"/>
</dbReference>
<sequence>MPTAYVLVTASSGDVDRLKPAIEAADEVVEHVSVVAGDVDYVVKTQIDDPAELKTVATTVHELDGIENTQTYIAKD</sequence>
<feature type="domain" description="Transcription regulator AsnC/Lrp ligand binding" evidence="1">
    <location>
        <begin position="6"/>
        <end position="74"/>
    </location>
</feature>
<dbReference type="SUPFAM" id="SSF54909">
    <property type="entry name" value="Dimeric alpha+beta barrel"/>
    <property type="match status" value="1"/>
</dbReference>